<dbReference type="RefSeq" id="XP_051358851.1">
    <property type="nucleotide sequence ID" value="XM_051510228.1"/>
</dbReference>
<dbReference type="EMBL" id="JAGIXG020000087">
    <property type="protein sequence ID" value="KAI6777995.1"/>
    <property type="molecule type" value="Genomic_DNA"/>
</dbReference>
<keyword evidence="6" id="KW-1185">Reference proteome</keyword>
<evidence type="ECO:0000256" key="1">
    <source>
        <dbReference type="ARBA" id="ARBA00022723"/>
    </source>
</evidence>
<keyword evidence="2" id="KW-0863">Zinc-finger</keyword>
<evidence type="ECO:0000259" key="4">
    <source>
        <dbReference type="Pfam" id="PF11789"/>
    </source>
</evidence>
<dbReference type="Proteomes" id="UP001055219">
    <property type="component" value="Unassembled WGS sequence"/>
</dbReference>
<sequence length="140" mass="15435">MSRLSAAQGPFHIVSLVSFGRVYPVGYWQPHYHLVHIENVNLQHLGVVFVGGNKPAGSTPGATPSWRAVARIYLSSDGDEDKDENIALEKDVVSLICPLKQQVMPESSSNRWCKHTFEKESIQCLEIDDAKNVISNTSGS</sequence>
<keyword evidence="3" id="KW-0862">Zinc</keyword>
<keyword evidence="1" id="KW-0479">Metal-binding</keyword>
<dbReference type="Pfam" id="PF11789">
    <property type="entry name" value="zf-Nse"/>
    <property type="match status" value="1"/>
</dbReference>
<evidence type="ECO:0000313" key="6">
    <source>
        <dbReference type="Proteomes" id="UP001055219"/>
    </source>
</evidence>
<dbReference type="GO" id="GO:0008270">
    <property type="term" value="F:zinc ion binding"/>
    <property type="evidence" value="ECO:0007669"/>
    <property type="project" value="UniProtKB-KW"/>
</dbReference>
<reference evidence="5" key="1">
    <citation type="journal article" date="2021" name="J Fungi (Basel)">
        <title>Genomic and Metabolomic Analyses of the Marine Fungus Emericellopsis cladophorae: Insights into Saltwater Adaptability Mechanisms and Its Biosynthetic Potential.</title>
        <authorList>
            <person name="Goncalves M.F.M."/>
            <person name="Hilario S."/>
            <person name="Van de Peer Y."/>
            <person name="Esteves A.C."/>
            <person name="Alves A."/>
        </authorList>
    </citation>
    <scope>NUCLEOTIDE SEQUENCE</scope>
    <source>
        <strain evidence="5">MUM 19.33</strain>
    </source>
</reference>
<name>A0A9Q0BB05_9HYPO</name>
<protein>
    <submittedName>
        <fullName evidence="5">Chromosomal organization and DNA repair protein Mms21</fullName>
    </submittedName>
</protein>
<feature type="domain" description="SP-RING-type" evidence="4">
    <location>
        <begin position="84"/>
        <end position="123"/>
    </location>
</feature>
<dbReference type="OrthoDB" id="26899at2759"/>
<dbReference type="InterPro" id="IPR004181">
    <property type="entry name" value="Znf_MIZ"/>
</dbReference>
<proteinExistence type="predicted"/>
<evidence type="ECO:0000256" key="2">
    <source>
        <dbReference type="ARBA" id="ARBA00022771"/>
    </source>
</evidence>
<evidence type="ECO:0000256" key="3">
    <source>
        <dbReference type="ARBA" id="ARBA00022833"/>
    </source>
</evidence>
<dbReference type="GeneID" id="75830309"/>
<dbReference type="AlphaFoldDB" id="A0A9Q0BB05"/>
<comment type="caution">
    <text evidence="5">The sequence shown here is derived from an EMBL/GenBank/DDBJ whole genome shotgun (WGS) entry which is preliminary data.</text>
</comment>
<gene>
    <name evidence="5" type="ORF">J7T54_003816</name>
</gene>
<evidence type="ECO:0000313" key="5">
    <source>
        <dbReference type="EMBL" id="KAI6777995.1"/>
    </source>
</evidence>
<accession>A0A9Q0BB05</accession>
<organism evidence="5 6">
    <name type="scientific">Emericellopsis cladophorae</name>
    <dbReference type="NCBI Taxonomy" id="2686198"/>
    <lineage>
        <taxon>Eukaryota</taxon>
        <taxon>Fungi</taxon>
        <taxon>Dikarya</taxon>
        <taxon>Ascomycota</taxon>
        <taxon>Pezizomycotina</taxon>
        <taxon>Sordariomycetes</taxon>
        <taxon>Hypocreomycetidae</taxon>
        <taxon>Hypocreales</taxon>
        <taxon>Bionectriaceae</taxon>
        <taxon>Emericellopsis</taxon>
    </lineage>
</organism>
<reference evidence="5" key="2">
    <citation type="submission" date="2022-07" db="EMBL/GenBank/DDBJ databases">
        <authorList>
            <person name="Goncalves M.F.M."/>
            <person name="Hilario S."/>
            <person name="Van De Peer Y."/>
            <person name="Esteves A.C."/>
            <person name="Alves A."/>
        </authorList>
    </citation>
    <scope>NUCLEOTIDE SEQUENCE</scope>
    <source>
        <strain evidence="5">MUM 19.33</strain>
    </source>
</reference>